<dbReference type="Proteomes" id="UP000277811">
    <property type="component" value="Unassembled WGS sequence"/>
</dbReference>
<dbReference type="PANTHER" id="PTHR45674">
    <property type="entry name" value="DNA LIGASE 1/3 FAMILY MEMBER"/>
    <property type="match status" value="1"/>
</dbReference>
<dbReference type="GO" id="GO:0006281">
    <property type="term" value="P:DNA repair"/>
    <property type="evidence" value="ECO:0007669"/>
    <property type="project" value="InterPro"/>
</dbReference>
<dbReference type="CDD" id="cd07906">
    <property type="entry name" value="Adenylation_DNA_ligase_LigD_LigC"/>
    <property type="match status" value="1"/>
</dbReference>
<dbReference type="InterPro" id="IPR050191">
    <property type="entry name" value="ATP-dep_DNA_ligase"/>
</dbReference>
<comment type="similarity">
    <text evidence="1">Belongs to the ATP-dependent DNA ligase family.</text>
</comment>
<dbReference type="InterPro" id="IPR016059">
    <property type="entry name" value="DNA_ligase_ATP-dep_CS"/>
</dbReference>
<evidence type="ECO:0000256" key="1">
    <source>
        <dbReference type="ARBA" id="ARBA00007572"/>
    </source>
</evidence>
<feature type="domain" description="ATP-dependent DNA ligase family profile" evidence="5">
    <location>
        <begin position="110"/>
        <end position="233"/>
    </location>
</feature>
<dbReference type="InterPro" id="IPR012310">
    <property type="entry name" value="DNA_ligase_ATP-dep_cent"/>
</dbReference>
<proteinExistence type="inferred from homology"/>
<keyword evidence="7" id="KW-1185">Reference proteome</keyword>
<reference evidence="6 7" key="1">
    <citation type="submission" date="2018-06" db="EMBL/GenBank/DDBJ databases">
        <authorList>
            <person name="Strepis N."/>
        </authorList>
    </citation>
    <scope>NUCLEOTIDE SEQUENCE [LARGE SCALE GENOMIC DNA]</scope>
    <source>
        <strain evidence="6">LUCI</strain>
    </source>
</reference>
<evidence type="ECO:0000313" key="7">
    <source>
        <dbReference type="Proteomes" id="UP000277811"/>
    </source>
</evidence>
<dbReference type="GO" id="GO:0005524">
    <property type="term" value="F:ATP binding"/>
    <property type="evidence" value="ECO:0007669"/>
    <property type="project" value="InterPro"/>
</dbReference>
<dbReference type="SUPFAM" id="SSF50249">
    <property type="entry name" value="Nucleic acid-binding proteins"/>
    <property type="match status" value="1"/>
</dbReference>
<evidence type="ECO:0000259" key="5">
    <source>
        <dbReference type="PROSITE" id="PS50160"/>
    </source>
</evidence>
<accession>A0A498RBR1</accession>
<evidence type="ECO:0000256" key="3">
    <source>
        <dbReference type="ARBA" id="ARBA00022598"/>
    </source>
</evidence>
<name>A0A498RBR1_9FIRM</name>
<sequence>MKPFKFSQLKPMLATPSSQLPNNDAEFGYEIKWDGLRALILIDNSLLTIHSRHLKDITSHYPELLPLAGCVSSAPVILDGEIVCIGPDGRPSFSRLQNRMGITSLKQIEQRKDQYPVTYMIFDLLFINGSSILHLPYSERRSRLENLSLSGPSWQTPSFKAGHGQEVWQASRQLGLEGIIAKRLASTYQPGKRTGDWQKIKNQKRQELLICGWTPGQGARSGQIGALITGYYDRTAATPQLLYAGKVGTGFSRQTLKQLADLLQPLVRCSSPFSQMPQLLPKDTIFVEPRLIGEFEFTEWTPSHTLRHPVFKGLRFDKDPQIVVKET</sequence>
<dbReference type="GO" id="GO:0003910">
    <property type="term" value="F:DNA ligase (ATP) activity"/>
    <property type="evidence" value="ECO:0007669"/>
    <property type="project" value="UniProtKB-EC"/>
</dbReference>
<dbReference type="InterPro" id="IPR014146">
    <property type="entry name" value="LigD_ligase_dom"/>
</dbReference>
<evidence type="ECO:0000313" key="6">
    <source>
        <dbReference type="EMBL" id="VBB08679.1"/>
    </source>
</evidence>
<dbReference type="PROSITE" id="PS50160">
    <property type="entry name" value="DNA_LIGASE_A3"/>
    <property type="match status" value="1"/>
</dbReference>
<dbReference type="RefSeq" id="WP_122629544.1">
    <property type="nucleotide sequence ID" value="NZ_UPPP01000094.1"/>
</dbReference>
<dbReference type="Pfam" id="PF04679">
    <property type="entry name" value="DNA_ligase_A_C"/>
    <property type="match status" value="1"/>
</dbReference>
<dbReference type="Gene3D" id="3.30.470.30">
    <property type="entry name" value="DNA ligase/mRNA capping enzyme"/>
    <property type="match status" value="1"/>
</dbReference>
<dbReference type="OrthoDB" id="9802472at2"/>
<organism evidence="6 7">
    <name type="scientific">Lucifera butyrica</name>
    <dbReference type="NCBI Taxonomy" id="1351585"/>
    <lineage>
        <taxon>Bacteria</taxon>
        <taxon>Bacillati</taxon>
        <taxon>Bacillota</taxon>
        <taxon>Negativicutes</taxon>
        <taxon>Veillonellales</taxon>
        <taxon>Veillonellaceae</taxon>
        <taxon>Lucifera</taxon>
    </lineage>
</organism>
<gene>
    <name evidence="6" type="ORF">LUCI_3957</name>
</gene>
<evidence type="ECO:0000256" key="2">
    <source>
        <dbReference type="ARBA" id="ARBA00012727"/>
    </source>
</evidence>
<dbReference type="NCBIfam" id="TIGR02779">
    <property type="entry name" value="NHEJ_ligase_lig"/>
    <property type="match status" value="1"/>
</dbReference>
<dbReference type="Gene3D" id="3.30.1490.70">
    <property type="match status" value="1"/>
</dbReference>
<dbReference type="AlphaFoldDB" id="A0A498RBR1"/>
<dbReference type="EC" id="6.5.1.1" evidence="2"/>
<dbReference type="PROSITE" id="PS00333">
    <property type="entry name" value="DNA_LIGASE_A2"/>
    <property type="match status" value="1"/>
</dbReference>
<comment type="catalytic activity">
    <reaction evidence="4">
        <text>ATP + (deoxyribonucleotide)n-3'-hydroxyl + 5'-phospho-(deoxyribonucleotide)m = (deoxyribonucleotide)n+m + AMP + diphosphate.</text>
        <dbReference type="EC" id="6.5.1.1"/>
    </reaction>
</comment>
<evidence type="ECO:0000256" key="4">
    <source>
        <dbReference type="ARBA" id="ARBA00034003"/>
    </source>
</evidence>
<dbReference type="InterPro" id="IPR012309">
    <property type="entry name" value="DNA_ligase_ATP-dep_C"/>
</dbReference>
<dbReference type="Gene3D" id="2.40.50.140">
    <property type="entry name" value="Nucleic acid-binding proteins"/>
    <property type="match status" value="1"/>
</dbReference>
<dbReference type="Pfam" id="PF01068">
    <property type="entry name" value="DNA_ligase_A_M"/>
    <property type="match status" value="1"/>
</dbReference>
<dbReference type="PANTHER" id="PTHR45674:SF4">
    <property type="entry name" value="DNA LIGASE 1"/>
    <property type="match status" value="1"/>
</dbReference>
<keyword evidence="3 6" id="KW-0436">Ligase</keyword>
<dbReference type="EMBL" id="UPPP01000094">
    <property type="protein sequence ID" value="VBB08679.1"/>
    <property type="molecule type" value="Genomic_DNA"/>
</dbReference>
<protein>
    <recommendedName>
        <fullName evidence="2">DNA ligase (ATP)</fullName>
        <ecNumber evidence="2">6.5.1.1</ecNumber>
    </recommendedName>
</protein>
<dbReference type="GO" id="GO:0006310">
    <property type="term" value="P:DNA recombination"/>
    <property type="evidence" value="ECO:0007669"/>
    <property type="project" value="InterPro"/>
</dbReference>
<dbReference type="InterPro" id="IPR012340">
    <property type="entry name" value="NA-bd_OB-fold"/>
</dbReference>
<dbReference type="CDD" id="cd07971">
    <property type="entry name" value="OBF_DNA_ligase_LigD"/>
    <property type="match status" value="1"/>
</dbReference>
<dbReference type="SUPFAM" id="SSF56091">
    <property type="entry name" value="DNA ligase/mRNA capping enzyme, catalytic domain"/>
    <property type="match status" value="1"/>
</dbReference>